<evidence type="ECO:0000313" key="3">
    <source>
        <dbReference type="Proteomes" id="UP000837932"/>
    </source>
</evidence>
<dbReference type="RefSeq" id="WP_238806801.1">
    <property type="nucleotide sequence ID" value="NZ_CAKLPY010000002.1"/>
</dbReference>
<dbReference type="Proteomes" id="UP000837932">
    <property type="component" value="Unassembled WGS sequence"/>
</dbReference>
<dbReference type="PANTHER" id="PTHR37299:SF1">
    <property type="entry name" value="STAGE 0 SPORULATION PROTEIN A HOMOLOG"/>
    <property type="match status" value="1"/>
</dbReference>
<proteinExistence type="predicted"/>
<keyword evidence="3" id="KW-1185">Reference proteome</keyword>
<name>A0ABM9ARU4_9BACT</name>
<sequence>MNRTNYPQSQEIVYLKADINYTIFYLQNGRKLVSSTTLKQHQAKPQLISFLRVNKSHLLNPDFIKSVSKNGKKATVKLIDGSEVKVSRRKMSLLHNF</sequence>
<dbReference type="InterPro" id="IPR046947">
    <property type="entry name" value="LytR-like"/>
</dbReference>
<organism evidence="2 3">
    <name type="scientific">Emticicia aquatica</name>
    <dbReference type="NCBI Taxonomy" id="1681835"/>
    <lineage>
        <taxon>Bacteria</taxon>
        <taxon>Pseudomonadati</taxon>
        <taxon>Bacteroidota</taxon>
        <taxon>Cytophagia</taxon>
        <taxon>Cytophagales</taxon>
        <taxon>Leadbetterellaceae</taxon>
        <taxon>Emticicia</taxon>
    </lineage>
</organism>
<dbReference type="PANTHER" id="PTHR37299">
    <property type="entry name" value="TRANSCRIPTIONAL REGULATOR-RELATED"/>
    <property type="match status" value="1"/>
</dbReference>
<evidence type="ECO:0000313" key="2">
    <source>
        <dbReference type="EMBL" id="CAH0996236.1"/>
    </source>
</evidence>
<dbReference type="EMBL" id="CAKLPY010000002">
    <property type="protein sequence ID" value="CAH0996236.1"/>
    <property type="molecule type" value="Genomic_DNA"/>
</dbReference>
<accession>A0ABM9ARU4</accession>
<protein>
    <recommendedName>
        <fullName evidence="1">HTH LytTR-type domain-containing protein</fullName>
    </recommendedName>
</protein>
<dbReference type="PROSITE" id="PS50930">
    <property type="entry name" value="HTH_LYTTR"/>
    <property type="match status" value="1"/>
</dbReference>
<comment type="caution">
    <text evidence="2">The sequence shown here is derived from an EMBL/GenBank/DDBJ whole genome shotgun (WGS) entry which is preliminary data.</text>
</comment>
<dbReference type="Pfam" id="PF04397">
    <property type="entry name" value="LytTR"/>
    <property type="match status" value="1"/>
</dbReference>
<gene>
    <name evidence="2" type="ORF">EMA8858_02367</name>
</gene>
<dbReference type="InterPro" id="IPR007492">
    <property type="entry name" value="LytTR_DNA-bd_dom"/>
</dbReference>
<dbReference type="SMART" id="SM00850">
    <property type="entry name" value="LytTR"/>
    <property type="match status" value="1"/>
</dbReference>
<reference evidence="2" key="1">
    <citation type="submission" date="2021-12" db="EMBL/GenBank/DDBJ databases">
        <authorList>
            <person name="Rodrigo-Torres L."/>
            <person name="Arahal R. D."/>
            <person name="Lucena T."/>
        </authorList>
    </citation>
    <scope>NUCLEOTIDE SEQUENCE</scope>
    <source>
        <strain evidence="2">CECT 8858</strain>
    </source>
</reference>
<dbReference type="Gene3D" id="2.40.50.1020">
    <property type="entry name" value="LytTr DNA-binding domain"/>
    <property type="match status" value="1"/>
</dbReference>
<feature type="domain" description="HTH LytTR-type" evidence="1">
    <location>
        <begin position="1"/>
        <end position="97"/>
    </location>
</feature>
<evidence type="ECO:0000259" key="1">
    <source>
        <dbReference type="PROSITE" id="PS50930"/>
    </source>
</evidence>